<evidence type="ECO:0000259" key="2">
    <source>
        <dbReference type="Pfam" id="PF01048"/>
    </source>
</evidence>
<evidence type="ECO:0000313" key="3">
    <source>
        <dbReference type="EMBL" id="KAF6148571.1"/>
    </source>
</evidence>
<dbReference type="GO" id="GO:0003824">
    <property type="term" value="F:catalytic activity"/>
    <property type="evidence" value="ECO:0007669"/>
    <property type="project" value="InterPro"/>
</dbReference>
<gene>
    <name evidence="3" type="ORF">GIB67_042530</name>
</gene>
<dbReference type="SUPFAM" id="SSF53167">
    <property type="entry name" value="Purine and uridine phosphorylases"/>
    <property type="match status" value="1"/>
</dbReference>
<reference evidence="3 4" key="1">
    <citation type="journal article" date="2020" name="IScience">
        <title>Genome Sequencing of the Endangered Kingdonia uniflora (Circaeasteraceae, Ranunculales) Reveals Potential Mechanisms of Evolutionary Specialization.</title>
        <authorList>
            <person name="Sun Y."/>
            <person name="Deng T."/>
            <person name="Zhang A."/>
            <person name="Moore M.J."/>
            <person name="Landis J.B."/>
            <person name="Lin N."/>
            <person name="Zhang H."/>
            <person name="Zhang X."/>
            <person name="Huang J."/>
            <person name="Zhang X."/>
            <person name="Sun H."/>
            <person name="Wang H."/>
        </authorList>
    </citation>
    <scope>NUCLEOTIDE SEQUENCE [LARGE SCALE GENOMIC DNA]</scope>
    <source>
        <strain evidence="3">TB1705</strain>
        <tissue evidence="3">Leaf</tissue>
    </source>
</reference>
<dbReference type="CDD" id="cd09008">
    <property type="entry name" value="MTAN"/>
    <property type="match status" value="1"/>
</dbReference>
<evidence type="ECO:0000313" key="4">
    <source>
        <dbReference type="Proteomes" id="UP000541444"/>
    </source>
</evidence>
<feature type="transmembrane region" description="Helical" evidence="1">
    <location>
        <begin position="20"/>
        <end position="40"/>
    </location>
</feature>
<dbReference type="PANTHER" id="PTHR21234:SF43">
    <property type="entry name" value="OS06G0112100 PROTEIN"/>
    <property type="match status" value="1"/>
</dbReference>
<accession>A0A7J7M116</accession>
<keyword evidence="1" id="KW-0472">Membrane</keyword>
<dbReference type="Gene3D" id="3.40.50.1580">
    <property type="entry name" value="Nucleoside phosphorylase domain"/>
    <property type="match status" value="1"/>
</dbReference>
<keyword evidence="1" id="KW-0812">Transmembrane</keyword>
<dbReference type="InterPro" id="IPR000845">
    <property type="entry name" value="Nucleoside_phosphorylase_d"/>
</dbReference>
<dbReference type="OrthoDB" id="1916878at2759"/>
<feature type="domain" description="Nucleoside phosphorylase" evidence="2">
    <location>
        <begin position="79"/>
        <end position="345"/>
    </location>
</feature>
<comment type="caution">
    <text evidence="3">The sequence shown here is derived from an EMBL/GenBank/DDBJ whole genome shotgun (WGS) entry which is preliminary data.</text>
</comment>
<dbReference type="InterPro" id="IPR035994">
    <property type="entry name" value="Nucleoside_phosphorylase_sf"/>
</dbReference>
<proteinExistence type="predicted"/>
<dbReference type="PANTHER" id="PTHR21234">
    <property type="entry name" value="PURINE NUCLEOSIDE PHOSPHORYLASE"/>
    <property type="match status" value="1"/>
</dbReference>
<dbReference type="AlphaFoldDB" id="A0A7J7M116"/>
<dbReference type="EMBL" id="JACGCM010001844">
    <property type="protein sequence ID" value="KAF6148571.1"/>
    <property type="molecule type" value="Genomic_DNA"/>
</dbReference>
<name>A0A7J7M116_9MAGN</name>
<organism evidence="3 4">
    <name type="scientific">Kingdonia uniflora</name>
    <dbReference type="NCBI Taxonomy" id="39325"/>
    <lineage>
        <taxon>Eukaryota</taxon>
        <taxon>Viridiplantae</taxon>
        <taxon>Streptophyta</taxon>
        <taxon>Embryophyta</taxon>
        <taxon>Tracheophyta</taxon>
        <taxon>Spermatophyta</taxon>
        <taxon>Magnoliopsida</taxon>
        <taxon>Ranunculales</taxon>
        <taxon>Circaeasteraceae</taxon>
        <taxon>Kingdonia</taxon>
    </lineage>
</organism>
<dbReference type="Proteomes" id="UP000541444">
    <property type="component" value="Unassembled WGS sequence"/>
</dbReference>
<evidence type="ECO:0000256" key="1">
    <source>
        <dbReference type="SAM" id="Phobius"/>
    </source>
</evidence>
<protein>
    <recommendedName>
        <fullName evidence="2">Nucleoside phosphorylase domain-containing protein</fullName>
    </recommendedName>
</protein>
<keyword evidence="1" id="KW-1133">Transmembrane helix</keyword>
<dbReference type="GO" id="GO:0009116">
    <property type="term" value="P:nucleoside metabolic process"/>
    <property type="evidence" value="ECO:0007669"/>
    <property type="project" value="InterPro"/>
</dbReference>
<sequence>MGSSPSPRVSLSGLNIIIPQSLWVNLEIVLVMFLVLVPSLSMQLRLNHPLHDVVDKVNANGGRGYVGVVMAYAAEEIVLQSSGLFIPNSKHPWVDLSGRRFNIGTIQDTKVICVMSGQRRLNAGITVQILLDIFDIRGIVHYGTAGSANNSLSFGDVSVIKHVAFTGSWNWKKQQEMESEEGELVTLGIGNYNLPMEGENMLAKIEFKPEEFYSVGEPMKEVFLFEVDPKWYNLASQLQDLKLDQCVNETYCLPETPSVVYGLRGSTADIFLDNAAYREFLFKKFEVSTVDEESAAIVLTAMSTGVPCIVFRGVSDLAGGGSEFSSTSLSSLAATNALHVAVEFISLIGKRTMSEIK</sequence>
<keyword evidence="4" id="KW-1185">Reference proteome</keyword>
<dbReference type="Pfam" id="PF01048">
    <property type="entry name" value="PNP_UDP_1"/>
    <property type="match status" value="1"/>
</dbReference>